<dbReference type="InterPro" id="IPR056884">
    <property type="entry name" value="NPHP3-like_N"/>
</dbReference>
<dbReference type="STRING" id="945553.A0A0D2PMM1"/>
<organism evidence="4 5">
    <name type="scientific">Hypholoma sublateritium (strain FD-334 SS-4)</name>
    <dbReference type="NCBI Taxonomy" id="945553"/>
    <lineage>
        <taxon>Eukaryota</taxon>
        <taxon>Fungi</taxon>
        <taxon>Dikarya</taxon>
        <taxon>Basidiomycota</taxon>
        <taxon>Agaricomycotina</taxon>
        <taxon>Agaricomycetes</taxon>
        <taxon>Agaricomycetidae</taxon>
        <taxon>Agaricales</taxon>
        <taxon>Agaricineae</taxon>
        <taxon>Strophariaceae</taxon>
        <taxon>Hypholoma</taxon>
    </lineage>
</organism>
<dbReference type="OrthoDB" id="2928561at2759"/>
<protein>
    <recommendedName>
        <fullName evidence="3">Nephrocystin 3-like N-terminal domain-containing protein</fullName>
    </recommendedName>
</protein>
<evidence type="ECO:0000259" key="3">
    <source>
        <dbReference type="Pfam" id="PF24883"/>
    </source>
</evidence>
<dbReference type="Proteomes" id="UP000054270">
    <property type="component" value="Unassembled WGS sequence"/>
</dbReference>
<dbReference type="Pfam" id="PF24883">
    <property type="entry name" value="NPHP3_N"/>
    <property type="match status" value="1"/>
</dbReference>
<feature type="region of interest" description="Disordered" evidence="2">
    <location>
        <begin position="1"/>
        <end position="32"/>
    </location>
</feature>
<gene>
    <name evidence="4" type="ORF">HYPSUDRAFT_31449</name>
</gene>
<evidence type="ECO:0000313" key="5">
    <source>
        <dbReference type="Proteomes" id="UP000054270"/>
    </source>
</evidence>
<proteinExistence type="predicted"/>
<sequence length="155" mass="17132">MRRNAKATSDHDQLQAAAGPSQPGYRSVHAQASQTQWPTPHICVNMADDGSRHLQPHVSTTAFDSDDKEDAPKCHSNTRQAVLDVIINWITIQTAIRTQWILWLNGAAGAGKSAIGRSIVEYCLSLDIPIARFFFFRTDSARNTSKPIVATLVYQ</sequence>
<evidence type="ECO:0000313" key="4">
    <source>
        <dbReference type="EMBL" id="KJA29536.1"/>
    </source>
</evidence>
<feature type="domain" description="Nephrocystin 3-like N-terminal" evidence="3">
    <location>
        <begin position="98"/>
        <end position="155"/>
    </location>
</feature>
<feature type="region of interest" description="Disordered" evidence="2">
    <location>
        <begin position="53"/>
        <end position="73"/>
    </location>
</feature>
<dbReference type="EMBL" id="KN817518">
    <property type="protein sequence ID" value="KJA29536.1"/>
    <property type="molecule type" value="Genomic_DNA"/>
</dbReference>
<keyword evidence="1" id="KW-0677">Repeat</keyword>
<dbReference type="AlphaFoldDB" id="A0A0D2PMM1"/>
<evidence type="ECO:0000256" key="2">
    <source>
        <dbReference type="SAM" id="MobiDB-lite"/>
    </source>
</evidence>
<evidence type="ECO:0000256" key="1">
    <source>
        <dbReference type="ARBA" id="ARBA00022737"/>
    </source>
</evidence>
<reference evidence="5" key="1">
    <citation type="submission" date="2014-04" db="EMBL/GenBank/DDBJ databases">
        <title>Evolutionary Origins and Diversification of the Mycorrhizal Mutualists.</title>
        <authorList>
            <consortium name="DOE Joint Genome Institute"/>
            <consortium name="Mycorrhizal Genomics Consortium"/>
            <person name="Kohler A."/>
            <person name="Kuo A."/>
            <person name="Nagy L.G."/>
            <person name="Floudas D."/>
            <person name="Copeland A."/>
            <person name="Barry K.W."/>
            <person name="Cichocki N."/>
            <person name="Veneault-Fourrey C."/>
            <person name="LaButti K."/>
            <person name="Lindquist E.A."/>
            <person name="Lipzen A."/>
            <person name="Lundell T."/>
            <person name="Morin E."/>
            <person name="Murat C."/>
            <person name="Riley R."/>
            <person name="Ohm R."/>
            <person name="Sun H."/>
            <person name="Tunlid A."/>
            <person name="Henrissat B."/>
            <person name="Grigoriev I.V."/>
            <person name="Hibbett D.S."/>
            <person name="Martin F."/>
        </authorList>
    </citation>
    <scope>NUCLEOTIDE SEQUENCE [LARGE SCALE GENOMIC DNA]</scope>
    <source>
        <strain evidence="5">FD-334 SS-4</strain>
    </source>
</reference>
<keyword evidence="5" id="KW-1185">Reference proteome</keyword>
<name>A0A0D2PMM1_HYPSF</name>
<accession>A0A0D2PMM1</accession>